<organism evidence="3">
    <name type="scientific">Singulisphaera sp. Ch08</name>
    <dbReference type="NCBI Taxonomy" id="3120278"/>
    <lineage>
        <taxon>Bacteria</taxon>
        <taxon>Pseudomonadati</taxon>
        <taxon>Planctomycetota</taxon>
        <taxon>Planctomycetia</taxon>
        <taxon>Isosphaerales</taxon>
        <taxon>Isosphaeraceae</taxon>
        <taxon>Singulisphaera</taxon>
    </lineage>
</organism>
<gene>
    <name evidence="3" type="ORF">V5E97_14205</name>
</gene>
<dbReference type="AlphaFoldDB" id="A0AAU7CPH1"/>
<accession>A0AAU7CPH1</accession>
<dbReference type="SUPFAM" id="SSF82649">
    <property type="entry name" value="SufE/NifU"/>
    <property type="match status" value="1"/>
</dbReference>
<feature type="domain" description="Fe-S metabolism associated" evidence="2">
    <location>
        <begin position="11"/>
        <end position="132"/>
    </location>
</feature>
<dbReference type="Pfam" id="PF02657">
    <property type="entry name" value="SufE"/>
    <property type="match status" value="1"/>
</dbReference>
<sequence>MPATLDVIVSELSEADRQERIELLIDFARNLPPLPDRLAEHKDAAHRVEECQSPVFLFVELEKDRVAIHADAPIEAPTVRGFVAILVEGLNGATIEEVLLVRDSLIEQIGLPEILGMLRVRGLSGVLRRLKAEVTRAAMARSSADAADGASATDATQHASE</sequence>
<proteinExistence type="inferred from homology"/>
<dbReference type="RefSeq" id="WP_406699989.1">
    <property type="nucleotide sequence ID" value="NZ_CP155447.1"/>
</dbReference>
<evidence type="ECO:0000256" key="1">
    <source>
        <dbReference type="ARBA" id="ARBA00010282"/>
    </source>
</evidence>
<dbReference type="PANTHER" id="PTHR43597">
    <property type="entry name" value="SULFUR ACCEPTOR PROTEIN CSDE"/>
    <property type="match status" value="1"/>
</dbReference>
<name>A0AAU7CPH1_9BACT</name>
<evidence type="ECO:0000259" key="2">
    <source>
        <dbReference type="Pfam" id="PF02657"/>
    </source>
</evidence>
<dbReference type="EMBL" id="CP155447">
    <property type="protein sequence ID" value="XBH07146.1"/>
    <property type="molecule type" value="Genomic_DNA"/>
</dbReference>
<evidence type="ECO:0000313" key="3">
    <source>
        <dbReference type="EMBL" id="XBH07146.1"/>
    </source>
</evidence>
<comment type="similarity">
    <text evidence="1">Belongs to the SufE family.</text>
</comment>
<dbReference type="PANTHER" id="PTHR43597:SF5">
    <property type="entry name" value="SUFE-LIKE PROTEIN 2, CHLOROPLASTIC"/>
    <property type="match status" value="1"/>
</dbReference>
<reference evidence="3" key="1">
    <citation type="submission" date="2024-05" db="EMBL/GenBank/DDBJ databases">
        <title>Planctomycetes of the genus Singulisphaera possess chitinolytic capabilities.</title>
        <authorList>
            <person name="Ivanova A."/>
        </authorList>
    </citation>
    <scope>NUCLEOTIDE SEQUENCE</scope>
    <source>
        <strain evidence="3">Ch08T</strain>
    </source>
</reference>
<dbReference type="Gene3D" id="3.90.1010.10">
    <property type="match status" value="1"/>
</dbReference>
<protein>
    <submittedName>
        <fullName evidence="3">SufE family protein</fullName>
    </submittedName>
</protein>
<dbReference type="InterPro" id="IPR003808">
    <property type="entry name" value="Fe-S_metab-assoc_dom"/>
</dbReference>